<evidence type="ECO:0000259" key="1">
    <source>
        <dbReference type="Pfam" id="PF17111"/>
    </source>
</evidence>
<sequence length="149" mass="16529">MDPLSIAAGSASAATACFKVSAWLYLNIQEARTVDQTVRGLCEEVQGLAHIIDFVRKIWASNPVVAQAQTNDNKALWEHVSVVLGTFERSMVDLESRLDSAEHTVAPKLMRRLRKHISFSLSSAEISNLRERIQNYNGGISVALNVFQM</sequence>
<gene>
    <name evidence="2" type="ORF">K402DRAFT_19403</name>
</gene>
<dbReference type="InterPro" id="IPR031348">
    <property type="entry name" value="PigL_N"/>
</dbReference>
<protein>
    <recommendedName>
        <fullName evidence="1">Azaphilone pigments biosynthesis cluster protein L N-terminal domain-containing protein</fullName>
    </recommendedName>
</protein>
<reference evidence="2" key="1">
    <citation type="journal article" date="2020" name="Stud. Mycol.">
        <title>101 Dothideomycetes genomes: a test case for predicting lifestyles and emergence of pathogens.</title>
        <authorList>
            <person name="Haridas S."/>
            <person name="Albert R."/>
            <person name="Binder M."/>
            <person name="Bloem J."/>
            <person name="Labutti K."/>
            <person name="Salamov A."/>
            <person name="Andreopoulos B."/>
            <person name="Baker S."/>
            <person name="Barry K."/>
            <person name="Bills G."/>
            <person name="Bluhm B."/>
            <person name="Cannon C."/>
            <person name="Castanera R."/>
            <person name="Culley D."/>
            <person name="Daum C."/>
            <person name="Ezra D."/>
            <person name="Gonzalez J."/>
            <person name="Henrissat B."/>
            <person name="Kuo A."/>
            <person name="Liang C."/>
            <person name="Lipzen A."/>
            <person name="Lutzoni F."/>
            <person name="Magnuson J."/>
            <person name="Mondo S."/>
            <person name="Nolan M."/>
            <person name="Ohm R."/>
            <person name="Pangilinan J."/>
            <person name="Park H.-J."/>
            <person name="Ramirez L."/>
            <person name="Alfaro M."/>
            <person name="Sun H."/>
            <person name="Tritt A."/>
            <person name="Yoshinaga Y."/>
            <person name="Zwiers L.-H."/>
            <person name="Turgeon B."/>
            <person name="Goodwin S."/>
            <person name="Spatafora J."/>
            <person name="Crous P."/>
            <person name="Grigoriev I."/>
        </authorList>
    </citation>
    <scope>NUCLEOTIDE SEQUENCE</scope>
    <source>
        <strain evidence="2">CBS 113979</strain>
    </source>
</reference>
<dbReference type="EMBL" id="ML977147">
    <property type="protein sequence ID" value="KAF1988765.1"/>
    <property type="molecule type" value="Genomic_DNA"/>
</dbReference>
<name>A0A6G1H6I1_9PEZI</name>
<dbReference type="AlphaFoldDB" id="A0A6G1H6I1"/>
<dbReference type="OrthoDB" id="5086500at2759"/>
<dbReference type="Proteomes" id="UP000800041">
    <property type="component" value="Unassembled WGS sequence"/>
</dbReference>
<keyword evidence="3" id="KW-1185">Reference proteome</keyword>
<organism evidence="2 3">
    <name type="scientific">Aulographum hederae CBS 113979</name>
    <dbReference type="NCBI Taxonomy" id="1176131"/>
    <lineage>
        <taxon>Eukaryota</taxon>
        <taxon>Fungi</taxon>
        <taxon>Dikarya</taxon>
        <taxon>Ascomycota</taxon>
        <taxon>Pezizomycotina</taxon>
        <taxon>Dothideomycetes</taxon>
        <taxon>Pleosporomycetidae</taxon>
        <taxon>Aulographales</taxon>
        <taxon>Aulographaceae</taxon>
    </lineage>
</organism>
<evidence type="ECO:0000313" key="3">
    <source>
        <dbReference type="Proteomes" id="UP000800041"/>
    </source>
</evidence>
<feature type="domain" description="Azaphilone pigments biosynthesis cluster protein L N-terminal" evidence="1">
    <location>
        <begin position="1"/>
        <end position="146"/>
    </location>
</feature>
<accession>A0A6G1H6I1</accession>
<proteinExistence type="predicted"/>
<dbReference type="Pfam" id="PF17111">
    <property type="entry name" value="PigL_N"/>
    <property type="match status" value="1"/>
</dbReference>
<evidence type="ECO:0000313" key="2">
    <source>
        <dbReference type="EMBL" id="KAF1988765.1"/>
    </source>
</evidence>